<evidence type="ECO:0000313" key="2">
    <source>
        <dbReference type="EMBL" id="KAF7626003.1"/>
    </source>
</evidence>
<proteinExistence type="predicted"/>
<evidence type="ECO:0008006" key="4">
    <source>
        <dbReference type="Google" id="ProtNLM"/>
    </source>
</evidence>
<dbReference type="EMBL" id="JABEBT010000187">
    <property type="protein sequence ID" value="KAF7626003.1"/>
    <property type="molecule type" value="Genomic_DNA"/>
</dbReference>
<name>A0A8S9ZBR5_9BILA</name>
<comment type="caution">
    <text evidence="2">The sequence shown here is derived from an EMBL/GenBank/DDBJ whole genome shotgun (WGS) entry which is preliminary data.</text>
</comment>
<protein>
    <recommendedName>
        <fullName evidence="4">Granulins domain-containing protein</fullName>
    </recommendedName>
</protein>
<accession>A0A8S9ZBR5</accession>
<sequence>MSKIIFFSTLLLFILIINFNEINSKKMDNSDTCGRNTCITRSCCGKECRPVGYACCNDGSSCKIGDTCCPGGICCPKDYPVCGPNTCYAKRKL</sequence>
<reference evidence="2" key="1">
    <citation type="journal article" date="2020" name="Ecol. Evol.">
        <title>Genome structure and content of the rice root-knot nematode (Meloidogyne graminicola).</title>
        <authorList>
            <person name="Phan N.T."/>
            <person name="Danchin E.G.J."/>
            <person name="Klopp C."/>
            <person name="Perfus-Barbeoch L."/>
            <person name="Kozlowski D.K."/>
            <person name="Koutsovoulos G.D."/>
            <person name="Lopez-Roques C."/>
            <person name="Bouchez O."/>
            <person name="Zahm M."/>
            <person name="Besnard G."/>
            <person name="Bellafiore S."/>
        </authorList>
    </citation>
    <scope>NUCLEOTIDE SEQUENCE</scope>
    <source>
        <strain evidence="2">VN-18</strain>
    </source>
</reference>
<gene>
    <name evidence="2" type="ORF">Mgra_00009828</name>
</gene>
<feature type="chain" id="PRO_5035915782" description="Granulins domain-containing protein" evidence="1">
    <location>
        <begin position="25"/>
        <end position="93"/>
    </location>
</feature>
<dbReference type="AlphaFoldDB" id="A0A8S9ZBR5"/>
<dbReference type="Proteomes" id="UP000605970">
    <property type="component" value="Unassembled WGS sequence"/>
</dbReference>
<evidence type="ECO:0000313" key="3">
    <source>
        <dbReference type="Proteomes" id="UP000605970"/>
    </source>
</evidence>
<feature type="signal peptide" evidence="1">
    <location>
        <begin position="1"/>
        <end position="24"/>
    </location>
</feature>
<keyword evidence="1" id="KW-0732">Signal</keyword>
<evidence type="ECO:0000256" key="1">
    <source>
        <dbReference type="SAM" id="SignalP"/>
    </source>
</evidence>
<organism evidence="2 3">
    <name type="scientific">Meloidogyne graminicola</name>
    <dbReference type="NCBI Taxonomy" id="189291"/>
    <lineage>
        <taxon>Eukaryota</taxon>
        <taxon>Metazoa</taxon>
        <taxon>Ecdysozoa</taxon>
        <taxon>Nematoda</taxon>
        <taxon>Chromadorea</taxon>
        <taxon>Rhabditida</taxon>
        <taxon>Tylenchina</taxon>
        <taxon>Tylenchomorpha</taxon>
        <taxon>Tylenchoidea</taxon>
        <taxon>Meloidogynidae</taxon>
        <taxon>Meloidogyninae</taxon>
        <taxon>Meloidogyne</taxon>
    </lineage>
</organism>
<keyword evidence="3" id="KW-1185">Reference proteome</keyword>